<protein>
    <submittedName>
        <fullName evidence="2">Uncharacterized protein</fullName>
    </submittedName>
</protein>
<dbReference type="KEGG" id="scm:SCHCO_01134762"/>
<evidence type="ECO:0000313" key="3">
    <source>
        <dbReference type="Proteomes" id="UP000007431"/>
    </source>
</evidence>
<dbReference type="OMA" id="MLPAFDW"/>
<name>D8QHM6_SCHCM</name>
<organism evidence="3">
    <name type="scientific">Schizophyllum commune (strain H4-8 / FGSC 9210)</name>
    <name type="common">Split gill fungus</name>
    <dbReference type="NCBI Taxonomy" id="578458"/>
    <lineage>
        <taxon>Eukaryota</taxon>
        <taxon>Fungi</taxon>
        <taxon>Dikarya</taxon>
        <taxon>Basidiomycota</taxon>
        <taxon>Agaricomycotina</taxon>
        <taxon>Agaricomycetes</taxon>
        <taxon>Agaricomycetidae</taxon>
        <taxon>Agaricales</taxon>
        <taxon>Schizophyllaceae</taxon>
        <taxon>Schizophyllum</taxon>
    </lineage>
</organism>
<dbReference type="GeneID" id="9596805"/>
<sequence>MLAGRPSVRRRFHSFSDSSKRPSSTAPSSFVPTPTHQHVSVFRSLQMEVRVYSPTIHAAHDKKPMAAFTDREQVGGRVTLDPSCSATGRLTVTLEGAFLYPERDSKHRDFRQFDKKKHVFFTTSTTTLVSPEPVIPRSATALREALTLRRRPSGSNLSATFQQPERTYPFCFDLPHHHGAHEELPPSLSFSKDGEQPYEVNYSIVVLWEATNVPEDRSFLEVPIMIYSDVDFESLDGKSRRRDDSWLEMPLKSDRHIPFRCAISFFVVFTTTPRSASIAREIASDATVSVSLVRHITVKEASSTPPHSPATPSDESQSDAASTGSRLLKRVVRNASRPRRGSGDDDGVRRNKPLPHVPHKVFSDSQKLHTCISVGFPKRPRKHAPNEKHPTLESQVSLPDGLYKDKIALQKTMTPSISWHGVTIKYYLDVSVSFDQDEMRGRIPIRII</sequence>
<evidence type="ECO:0000256" key="1">
    <source>
        <dbReference type="SAM" id="MobiDB-lite"/>
    </source>
</evidence>
<feature type="compositionally biased region" description="Polar residues" evidence="1">
    <location>
        <begin position="314"/>
        <end position="325"/>
    </location>
</feature>
<feature type="compositionally biased region" description="Low complexity" evidence="1">
    <location>
        <begin position="301"/>
        <end position="313"/>
    </location>
</feature>
<gene>
    <name evidence="2" type="ORF">SCHCODRAFT_258588</name>
</gene>
<feature type="compositionally biased region" description="Basic residues" evidence="1">
    <location>
        <begin position="350"/>
        <end position="359"/>
    </location>
</feature>
<reference evidence="2 3" key="1">
    <citation type="journal article" date="2010" name="Nat. Biotechnol.">
        <title>Genome sequence of the model mushroom Schizophyllum commune.</title>
        <authorList>
            <person name="Ohm R.A."/>
            <person name="de Jong J.F."/>
            <person name="Lugones L.G."/>
            <person name="Aerts A."/>
            <person name="Kothe E."/>
            <person name="Stajich J.E."/>
            <person name="de Vries R.P."/>
            <person name="Record E."/>
            <person name="Levasseur A."/>
            <person name="Baker S.E."/>
            <person name="Bartholomew K.A."/>
            <person name="Coutinho P.M."/>
            <person name="Erdmann S."/>
            <person name="Fowler T.J."/>
            <person name="Gathman A.C."/>
            <person name="Lombard V."/>
            <person name="Henrissat B."/>
            <person name="Knabe N."/>
            <person name="Kuees U."/>
            <person name="Lilly W.W."/>
            <person name="Lindquist E."/>
            <person name="Lucas S."/>
            <person name="Magnuson J.K."/>
            <person name="Piumi F."/>
            <person name="Raudaskoski M."/>
            <person name="Salamov A."/>
            <person name="Schmutz J."/>
            <person name="Schwarze F.W.M.R."/>
            <person name="vanKuyk P.A."/>
            <person name="Horton J.S."/>
            <person name="Grigoriev I.V."/>
            <person name="Woesten H.A.B."/>
        </authorList>
    </citation>
    <scope>NUCLEOTIDE SEQUENCE [LARGE SCALE GENOMIC DNA]</scope>
    <source>
        <strain evidence="3">H4-8 / FGSC 9210</strain>
    </source>
</reference>
<dbReference type="OrthoDB" id="3259897at2759"/>
<dbReference type="AlphaFoldDB" id="D8QHM6"/>
<proteinExistence type="predicted"/>
<dbReference type="VEuPathDB" id="FungiDB:SCHCODRAFT_01134762"/>
<dbReference type="InParanoid" id="D8QHM6"/>
<dbReference type="RefSeq" id="XP_003027864.1">
    <property type="nucleotide sequence ID" value="XM_003027818.1"/>
</dbReference>
<dbReference type="eggNOG" id="ENOG502SKKZ">
    <property type="taxonomic scope" value="Eukaryota"/>
</dbReference>
<dbReference type="HOGENOM" id="CLU_556734_0_0_1"/>
<accession>D8QHM6</accession>
<keyword evidence="3" id="KW-1185">Reference proteome</keyword>
<feature type="compositionally biased region" description="Basic residues" evidence="1">
    <location>
        <begin position="327"/>
        <end position="340"/>
    </location>
</feature>
<feature type="region of interest" description="Disordered" evidence="1">
    <location>
        <begin position="1"/>
        <end position="34"/>
    </location>
</feature>
<feature type="region of interest" description="Disordered" evidence="1">
    <location>
        <begin position="299"/>
        <end position="360"/>
    </location>
</feature>
<evidence type="ECO:0000313" key="2">
    <source>
        <dbReference type="EMBL" id="EFI92961.1"/>
    </source>
</evidence>
<dbReference type="Proteomes" id="UP000007431">
    <property type="component" value="Unassembled WGS sequence"/>
</dbReference>
<dbReference type="EMBL" id="GL377312">
    <property type="protein sequence ID" value="EFI92961.1"/>
    <property type="molecule type" value="Genomic_DNA"/>
</dbReference>